<reference evidence="1" key="1">
    <citation type="journal article" date="2014" name="Front. Microbiol.">
        <title>High frequency of phylogenetically diverse reductive dehalogenase-homologous genes in deep subseafloor sedimentary metagenomes.</title>
        <authorList>
            <person name="Kawai M."/>
            <person name="Futagami T."/>
            <person name="Toyoda A."/>
            <person name="Takaki Y."/>
            <person name="Nishi S."/>
            <person name="Hori S."/>
            <person name="Arai W."/>
            <person name="Tsubouchi T."/>
            <person name="Morono Y."/>
            <person name="Uchiyama I."/>
            <person name="Ito T."/>
            <person name="Fujiyama A."/>
            <person name="Inagaki F."/>
            <person name="Takami H."/>
        </authorList>
    </citation>
    <scope>NUCLEOTIDE SEQUENCE</scope>
    <source>
        <strain evidence="1">Expedition CK06-06</strain>
    </source>
</reference>
<organism evidence="1">
    <name type="scientific">marine sediment metagenome</name>
    <dbReference type="NCBI Taxonomy" id="412755"/>
    <lineage>
        <taxon>unclassified sequences</taxon>
        <taxon>metagenomes</taxon>
        <taxon>ecological metagenomes</taxon>
    </lineage>
</organism>
<proteinExistence type="predicted"/>
<gene>
    <name evidence="1" type="ORF">S01H1_08442</name>
</gene>
<feature type="non-terminal residue" evidence="1">
    <location>
        <position position="66"/>
    </location>
</feature>
<evidence type="ECO:0000313" key="1">
    <source>
        <dbReference type="EMBL" id="GAF76502.1"/>
    </source>
</evidence>
<sequence length="66" mass="6891">MDSPAATACPHCGGALTRLVSRFAVVRSEEAALDAMDDDSLLAGVDENDPRSVAAWARKMGSQLGE</sequence>
<dbReference type="EMBL" id="BARS01004331">
    <property type="protein sequence ID" value="GAF76502.1"/>
    <property type="molecule type" value="Genomic_DNA"/>
</dbReference>
<protein>
    <submittedName>
        <fullName evidence="1">Uncharacterized protein</fullName>
    </submittedName>
</protein>
<comment type="caution">
    <text evidence="1">The sequence shown here is derived from an EMBL/GenBank/DDBJ whole genome shotgun (WGS) entry which is preliminary data.</text>
</comment>
<dbReference type="AlphaFoldDB" id="X0SKX7"/>
<name>X0SKX7_9ZZZZ</name>
<accession>X0SKX7</accession>